<gene>
    <name evidence="3" type="ordered locus">Cphy_1605</name>
</gene>
<evidence type="ECO:0000259" key="2">
    <source>
        <dbReference type="Pfam" id="PF22746"/>
    </source>
</evidence>
<keyword evidence="4" id="KW-1185">Reference proteome</keyword>
<evidence type="ECO:0000313" key="4">
    <source>
        <dbReference type="Proteomes" id="UP000000370"/>
    </source>
</evidence>
<dbReference type="InterPro" id="IPR053959">
    <property type="entry name" value="YvlB/LiaX_N"/>
</dbReference>
<feature type="domain" description="DUF2089" evidence="1">
    <location>
        <begin position="13"/>
        <end position="58"/>
    </location>
</feature>
<organism evidence="3 4">
    <name type="scientific">Lachnoclostridium phytofermentans (strain ATCC 700394 / DSM 18823 / ISDg)</name>
    <name type="common">Clostridium phytofermentans</name>
    <dbReference type="NCBI Taxonomy" id="357809"/>
    <lineage>
        <taxon>Bacteria</taxon>
        <taxon>Bacillati</taxon>
        <taxon>Bacillota</taxon>
        <taxon>Clostridia</taxon>
        <taxon>Lachnospirales</taxon>
        <taxon>Lachnospiraceae</taxon>
    </lineage>
</organism>
<dbReference type="InterPro" id="IPR013324">
    <property type="entry name" value="RNA_pol_sigma_r3/r4-like"/>
</dbReference>
<dbReference type="KEGG" id="cpy:Cphy_1605"/>
<dbReference type="Pfam" id="PF22746">
    <property type="entry name" value="SHOCT-like_DUF2089-C"/>
    <property type="match status" value="1"/>
</dbReference>
<evidence type="ECO:0008006" key="5">
    <source>
        <dbReference type="Google" id="ProtNLM"/>
    </source>
</evidence>
<evidence type="ECO:0000313" key="3">
    <source>
        <dbReference type="EMBL" id="ABX41979.1"/>
    </source>
</evidence>
<dbReference type="EMBL" id="CP000885">
    <property type="protein sequence ID" value="ABX41979.1"/>
    <property type="molecule type" value="Genomic_DNA"/>
</dbReference>
<evidence type="ECO:0000259" key="1">
    <source>
        <dbReference type="Pfam" id="PF09862"/>
    </source>
</evidence>
<dbReference type="Pfam" id="PF09862">
    <property type="entry name" value="DUF2089"/>
    <property type="match status" value="1"/>
</dbReference>
<dbReference type="eggNOG" id="COG3877">
    <property type="taxonomic scope" value="Bacteria"/>
</dbReference>
<feature type="domain" description="YvlB/LiaX N-terminal" evidence="2">
    <location>
        <begin position="66"/>
        <end position="97"/>
    </location>
</feature>
<dbReference type="Proteomes" id="UP000000370">
    <property type="component" value="Chromosome"/>
</dbReference>
<accession>A9KQR6</accession>
<dbReference type="OrthoDB" id="9797643at2"/>
<protein>
    <recommendedName>
        <fullName evidence="5">DUF2089 domain-containing protein</fullName>
    </recommendedName>
</protein>
<reference evidence="4" key="1">
    <citation type="submission" date="2007-11" db="EMBL/GenBank/DDBJ databases">
        <title>Complete genome sequence of Clostridium phytofermentans ISDg.</title>
        <authorList>
            <person name="Leschine S.B."/>
            <person name="Warnick T.A."/>
            <person name="Blanchard J.L."/>
            <person name="Schnell D.J."/>
            <person name="Petit E.L."/>
            <person name="LaTouf W.G."/>
            <person name="Copeland A."/>
            <person name="Lucas S."/>
            <person name="Lapidus A."/>
            <person name="Barry K."/>
            <person name="Glavina del Rio T."/>
            <person name="Dalin E."/>
            <person name="Tice H."/>
            <person name="Pitluck S."/>
            <person name="Kiss H."/>
            <person name="Brettin T."/>
            <person name="Bruce D."/>
            <person name="Detter J.C."/>
            <person name="Han C."/>
            <person name="Kuske C."/>
            <person name="Schmutz J."/>
            <person name="Larimer F."/>
            <person name="Land M."/>
            <person name="Hauser L."/>
            <person name="Kyrpides N."/>
            <person name="Kim E.A."/>
            <person name="Richardson P."/>
        </authorList>
    </citation>
    <scope>NUCLEOTIDE SEQUENCE [LARGE SCALE GENOMIC DNA]</scope>
    <source>
        <strain evidence="4">ATCC 700394 / DSM 18823 / ISDg</strain>
    </source>
</reference>
<proteinExistence type="predicted"/>
<dbReference type="SUPFAM" id="SSF88659">
    <property type="entry name" value="Sigma3 and sigma4 domains of RNA polymerase sigma factors"/>
    <property type="match status" value="1"/>
</dbReference>
<dbReference type="AlphaFoldDB" id="A9KQR6"/>
<dbReference type="HOGENOM" id="CLU_132137_1_0_9"/>
<sequence>MAIEVVPEWMLNLDDEDISFIKKFLLASGSLKEIANQYNVTYPTVRLRLDKLIQKIKISEDTTNDPYVALIKRLAVNDKVDFDTAKILISEYKKIEKGY</sequence>
<dbReference type="STRING" id="357809.Cphy_1605"/>
<dbReference type="RefSeq" id="WP_012199633.1">
    <property type="nucleotide sequence ID" value="NC_010001.1"/>
</dbReference>
<name>A9KQR6_LACP7</name>
<dbReference type="InterPro" id="IPR018658">
    <property type="entry name" value="DUF2089"/>
</dbReference>